<dbReference type="EMBL" id="CP018049">
    <property type="protein sequence ID" value="AUZ46230.1"/>
    <property type="molecule type" value="Genomic_DNA"/>
</dbReference>
<accession>A0A2L0RW27</accession>
<sequence>MPIGIAHPRLRRDVAARDIHTPDTRPVSASSQTPTPAHVAGISPVSAIRTALLNGVHITDQRLLLNQYQVLSEKIQALIDRQPSIDQQGPSSIARFWTEPRADADNLASAQDELLGTHREMLSTLAALRVEDGTLKPAAKTLIDTAIEHPTLAARERAMKEGERPGVYPLRLDTPQPTGTLLAGAFIITSSDGSSALRRFDTADADRTLPPSEQQGLAVLYTPRDGFEAFDSPGKAFETLRQRISDEPDSARQLMQSLPLTVEESLACDWKNQLSQTLVPVADDVIATGLPQLLERQQQQAQNLLHTQNQAQGVRTIAEPLRLPQTLDNLAQTAELAAHFDGTHALWARTDLLLDHLDQASGSEVFARKLENRKNWKYLAQKLNDAVEQLPENPSAREVSAYLKQTPMNVSPSSAHYLPYILEPGKSVSLETFIGENGLAIPTSRDALLSLAQTASARARQHPFGNFAGALSWPVPLRLEDQPALRAAAIEHFSRTNDEQESPRLGVLDCLLRRQPLSVETLEDPVKTLETLVNSTAGQALGLAMQTEMNGIATENSVNDYTLAVIHLGLDPESITTPHRNRPADFDLAQRGHWFQPPSTLVAALRQHLIDNERTSPALAKTAAHVLLMRTAPQFLVKDIPEHVLYGSQAWANLCIATAAIEAQAPGRVANMTFAEVMIMASTLSPAPASAQKAALLDWGVANNILEAKDDALYSQDEVSQAQAAFTHQQAKLQEACALSDTPMPDREQMARALLEKTFGQSTSIDEKLYSRLSNSLPPKPGKPYSLLEIVMEGVVMDGRWGIKKGASGVDIDTLIAFTKSPDFNVPRAFNEAFAKATAQHKTVKKLSVLNALSQLAPEDKKNLSTGKLKYYQEKSYRVSLLPFTDPMLFHTSPKILVTAEKDGKVSKYEFDTEKGVIHNINHRTVPRAPEYVSDEVSKVEEFFPDIDKSKVVDGMRTFVSYLPTNPLLTWVDTDNYKRDSLDEEQSGMASAPYMFTSPRSHHIAESILGALDLDNPARGKAAAGTTSAERRAEQTRTLRNAFLDLIPLRSAIVNFNDGNYSEGINDVAFDMFGFITAGVGAAAKAGKVLGTTASTLSKALKVTKIMIPPLLKELNPFNGAGELFLGAGKLAYEGASATRDGLRTLRGTAGQPALVAASARYDAAATGAANVAGTTVNASAVKHNEQWYAFDATHMQPYGPPLEDFKPSHTLMPPSPDARRSSKARADVHRHHRVNPYKNPGQVSLSQGRRNGVAPQTGAIVHKTDHLPPTTQEYVDAIRGAPNEAHFTPSRRQPTQDRFELEMNRSHAALQTHLALPRPTLPQTKPYEAVSDLIEKALDSSDIVIFGENHRHLATFRTLDEHIALFKRKNVKVIGIEGVVYDSKMRLKDDGMGHTGPGHRPDDPALNLQTLIKKFQDNGIEVVPLDHFYLTRHRHDRSAFTALSETERNTRRLKEMNYYASRELLRHKHKGKVIALVGRQHINTTQGITGLAEATGGLGIGVYERAGLKVGYGTHSTDARPGPQGTMTSRNDITGDLQIFAPE</sequence>
<reference evidence="2 3" key="1">
    <citation type="journal article" date="2018" name="Front. Microbiol.">
        <title>Pseudomonas orientalis F9: A Potent Antagonist against Phytopathogens with Phytotoxic Effect in the Apple Flower.</title>
        <authorList>
            <person name="Zengerer V."/>
            <person name="Schmid M."/>
            <person name="Bieri M."/>
            <person name="Muller D.C."/>
            <person name="Remus-Emsermann M.N.P."/>
            <person name="Ahrens C.H."/>
            <person name="Pelludat C."/>
        </authorList>
    </citation>
    <scope>NUCLEOTIDE SEQUENCE [LARGE SCALE GENOMIC DNA]</scope>
    <source>
        <strain evidence="2 3">F9</strain>
    </source>
</reference>
<protein>
    <recommendedName>
        <fullName evidence="4">Type III effector HopAC1</fullName>
    </recommendedName>
</protein>
<evidence type="ECO:0000256" key="1">
    <source>
        <dbReference type="SAM" id="MobiDB-lite"/>
    </source>
</evidence>
<evidence type="ECO:0000313" key="3">
    <source>
        <dbReference type="Proteomes" id="UP000239888"/>
    </source>
</evidence>
<gene>
    <name evidence="2" type="ORF">BOP93_11680</name>
</gene>
<organism evidence="2 3">
    <name type="scientific">Pseudomonas orientalis</name>
    <dbReference type="NCBI Taxonomy" id="76758"/>
    <lineage>
        <taxon>Bacteria</taxon>
        <taxon>Pseudomonadati</taxon>
        <taxon>Pseudomonadota</taxon>
        <taxon>Gammaproteobacteria</taxon>
        <taxon>Pseudomonadales</taxon>
        <taxon>Pseudomonadaceae</taxon>
        <taxon>Pseudomonas</taxon>
    </lineage>
</organism>
<evidence type="ECO:0000313" key="2">
    <source>
        <dbReference type="EMBL" id="AUZ46230.1"/>
    </source>
</evidence>
<dbReference type="KEGG" id="poi:BOP93_11680"/>
<proteinExistence type="predicted"/>
<dbReference type="CDD" id="cd14729">
    <property type="entry name" value="RtxA-like"/>
    <property type="match status" value="1"/>
</dbReference>
<feature type="region of interest" description="Disordered" evidence="1">
    <location>
        <begin position="11"/>
        <end position="38"/>
    </location>
</feature>
<feature type="compositionally biased region" description="Basic and acidic residues" evidence="1">
    <location>
        <begin position="11"/>
        <end position="23"/>
    </location>
</feature>
<dbReference type="SUPFAM" id="SSF159501">
    <property type="entry name" value="EreA/ChaN-like"/>
    <property type="match status" value="1"/>
</dbReference>
<dbReference type="Gene3D" id="3.40.50.11550">
    <property type="match status" value="1"/>
</dbReference>
<name>A0A2L0RW27_9PSED</name>
<dbReference type="Proteomes" id="UP000239888">
    <property type="component" value="Chromosome"/>
</dbReference>
<evidence type="ECO:0008006" key="4">
    <source>
        <dbReference type="Google" id="ProtNLM"/>
    </source>
</evidence>